<dbReference type="InterPro" id="IPR000639">
    <property type="entry name" value="Epox_hydrolase-like"/>
</dbReference>
<dbReference type="AlphaFoldDB" id="A0A1W1UUN1"/>
<proteinExistence type="predicted"/>
<dbReference type="PRINTS" id="PR00111">
    <property type="entry name" value="ABHYDROLASE"/>
</dbReference>
<dbReference type="EMBL" id="FWWU01000007">
    <property type="protein sequence ID" value="SMB84424.1"/>
    <property type="molecule type" value="Genomic_DNA"/>
</dbReference>
<dbReference type="InterPro" id="IPR000073">
    <property type="entry name" value="AB_hydrolase_1"/>
</dbReference>
<dbReference type="Gene3D" id="3.40.50.1820">
    <property type="entry name" value="alpha/beta hydrolase"/>
    <property type="match status" value="1"/>
</dbReference>
<sequence>MNQPEFLNVGQVRTRHVTQGNGDPAVLLHGIGRSLEDWSETVPALAAHHRVYVPDLIGFGLTDKPDVPYTLPGLARFVKHYLAAVGETRPVTLIGNSLGGAVAQQFAAMYPEQVRTLVLVSSAGFGQEVTVALRLLSIPKLGERMMTPNPRNSARVVESLFHDPKFATPERGAHAQFLAGQPDRARSYLSVARYLGGWRGVHAGWRATLTQQLAQMKLPTLIVWGAQDQILPATHLGHASTVYPHARTRLFPQTGHLPQIERAEEFNAVVLNFMGENA</sequence>
<dbReference type="PANTHER" id="PTHR46438">
    <property type="entry name" value="ALPHA/BETA-HYDROLASES SUPERFAMILY PROTEIN"/>
    <property type="match status" value="1"/>
</dbReference>
<evidence type="ECO:0000313" key="2">
    <source>
        <dbReference type="EMBL" id="SMB84424.1"/>
    </source>
</evidence>
<dbReference type="OrthoDB" id="9797695at2"/>
<accession>A0A1W1UUN1</accession>
<gene>
    <name evidence="2" type="ORF">SAMN00790413_05127</name>
</gene>
<dbReference type="SUPFAM" id="SSF53474">
    <property type="entry name" value="alpha/beta-Hydrolases"/>
    <property type="match status" value="1"/>
</dbReference>
<dbReference type="InterPro" id="IPR029058">
    <property type="entry name" value="AB_hydrolase_fold"/>
</dbReference>
<organism evidence="2 3">
    <name type="scientific">Deinococcus hopiensis KR-140</name>
    <dbReference type="NCBI Taxonomy" id="695939"/>
    <lineage>
        <taxon>Bacteria</taxon>
        <taxon>Thermotogati</taxon>
        <taxon>Deinococcota</taxon>
        <taxon>Deinococci</taxon>
        <taxon>Deinococcales</taxon>
        <taxon>Deinococcaceae</taxon>
        <taxon>Deinococcus</taxon>
    </lineage>
</organism>
<dbReference type="GO" id="GO:0003824">
    <property type="term" value="F:catalytic activity"/>
    <property type="evidence" value="ECO:0007669"/>
    <property type="project" value="InterPro"/>
</dbReference>
<dbReference type="Pfam" id="PF00561">
    <property type="entry name" value="Abhydrolase_1"/>
    <property type="match status" value="1"/>
</dbReference>
<name>A0A1W1UUN1_9DEIO</name>
<dbReference type="STRING" id="695939.SAMN00790413_05127"/>
<keyword evidence="3" id="KW-1185">Reference proteome</keyword>
<feature type="domain" description="AB hydrolase-1" evidence="1">
    <location>
        <begin position="26"/>
        <end position="262"/>
    </location>
</feature>
<evidence type="ECO:0000259" key="1">
    <source>
        <dbReference type="Pfam" id="PF00561"/>
    </source>
</evidence>
<reference evidence="2 3" key="1">
    <citation type="submission" date="2017-04" db="EMBL/GenBank/DDBJ databases">
        <authorList>
            <person name="Afonso C.L."/>
            <person name="Miller P.J."/>
            <person name="Scott M.A."/>
            <person name="Spackman E."/>
            <person name="Goraichik I."/>
            <person name="Dimitrov K.M."/>
            <person name="Suarez D.L."/>
            <person name="Swayne D.E."/>
        </authorList>
    </citation>
    <scope>NUCLEOTIDE SEQUENCE [LARGE SCALE GENOMIC DNA]</scope>
    <source>
        <strain evidence="2 3">KR-140</strain>
    </source>
</reference>
<dbReference type="Proteomes" id="UP000192582">
    <property type="component" value="Unassembled WGS sequence"/>
</dbReference>
<protein>
    <submittedName>
        <fullName evidence="2">Pimeloyl-ACP methyl ester carboxylesterase</fullName>
    </submittedName>
</protein>
<dbReference type="RefSeq" id="WP_084046831.1">
    <property type="nucleotide sequence ID" value="NZ_FWWU01000007.1"/>
</dbReference>
<dbReference type="PRINTS" id="PR00412">
    <property type="entry name" value="EPOXHYDRLASE"/>
</dbReference>
<evidence type="ECO:0000313" key="3">
    <source>
        <dbReference type="Proteomes" id="UP000192582"/>
    </source>
</evidence>